<sequence>MMTGESNRHHRNEACPMSTTTYKVSGMTCGHCEGAVRAEIGALPGVTEVTAAAGTGLVTVTAEAPPDDDAVRAAVDEAGYELIGRA</sequence>
<name>A0ABU2MMV6_9ACTN</name>
<accession>A0ABU2MMV6</accession>
<dbReference type="PROSITE" id="PS50846">
    <property type="entry name" value="HMA_2"/>
    <property type="match status" value="1"/>
</dbReference>
<dbReference type="PRINTS" id="PR00944">
    <property type="entry name" value="CUEXPORT"/>
</dbReference>
<reference evidence="3" key="1">
    <citation type="submission" date="2023-07" db="EMBL/GenBank/DDBJ databases">
        <title>30 novel species of actinomycetes from the DSMZ collection.</title>
        <authorList>
            <person name="Nouioui I."/>
        </authorList>
    </citation>
    <scope>NUCLEOTIDE SEQUENCE [LARGE SCALE GENOMIC DNA]</scope>
    <source>
        <strain evidence="3">DSM 44938</strain>
    </source>
</reference>
<dbReference type="EMBL" id="JAVREL010000004">
    <property type="protein sequence ID" value="MDT0342941.1"/>
    <property type="molecule type" value="Genomic_DNA"/>
</dbReference>
<dbReference type="SUPFAM" id="SSF55008">
    <property type="entry name" value="HMA, heavy metal-associated domain"/>
    <property type="match status" value="1"/>
</dbReference>
<proteinExistence type="predicted"/>
<feature type="domain" description="HMA" evidence="1">
    <location>
        <begin position="18"/>
        <end position="83"/>
    </location>
</feature>
<dbReference type="InterPro" id="IPR000428">
    <property type="entry name" value="Cu-bd"/>
</dbReference>
<dbReference type="Proteomes" id="UP001183246">
    <property type="component" value="Unassembled WGS sequence"/>
</dbReference>
<comment type="caution">
    <text evidence="2">The sequence shown here is derived from an EMBL/GenBank/DDBJ whole genome shotgun (WGS) entry which is preliminary data.</text>
</comment>
<keyword evidence="3" id="KW-1185">Reference proteome</keyword>
<gene>
    <name evidence="2" type="ORF">RM590_09970</name>
</gene>
<dbReference type="CDD" id="cd00371">
    <property type="entry name" value="HMA"/>
    <property type="match status" value="1"/>
</dbReference>
<evidence type="ECO:0000259" key="1">
    <source>
        <dbReference type="PROSITE" id="PS50846"/>
    </source>
</evidence>
<evidence type="ECO:0000313" key="3">
    <source>
        <dbReference type="Proteomes" id="UP001183246"/>
    </source>
</evidence>
<dbReference type="InterPro" id="IPR006121">
    <property type="entry name" value="HMA_dom"/>
</dbReference>
<dbReference type="InterPro" id="IPR036163">
    <property type="entry name" value="HMA_dom_sf"/>
</dbReference>
<dbReference type="RefSeq" id="WP_311704070.1">
    <property type="nucleotide sequence ID" value="NZ_JAVREL010000004.1"/>
</dbReference>
<protein>
    <submittedName>
        <fullName evidence="2">Heavy-metal-associated domain-containing protein</fullName>
    </submittedName>
</protein>
<evidence type="ECO:0000313" key="2">
    <source>
        <dbReference type="EMBL" id="MDT0342941.1"/>
    </source>
</evidence>
<dbReference type="Gene3D" id="3.30.70.100">
    <property type="match status" value="1"/>
</dbReference>
<organism evidence="2 3">
    <name type="scientific">Streptomyces litchfieldiae</name>
    <dbReference type="NCBI Taxonomy" id="3075543"/>
    <lineage>
        <taxon>Bacteria</taxon>
        <taxon>Bacillati</taxon>
        <taxon>Actinomycetota</taxon>
        <taxon>Actinomycetes</taxon>
        <taxon>Kitasatosporales</taxon>
        <taxon>Streptomycetaceae</taxon>
        <taxon>Streptomyces</taxon>
    </lineage>
</organism>
<dbReference type="Pfam" id="PF00403">
    <property type="entry name" value="HMA"/>
    <property type="match status" value="1"/>
</dbReference>